<reference evidence="1" key="2">
    <citation type="submission" date="2025-09" db="UniProtKB">
        <authorList>
            <consortium name="EnsemblPlants"/>
        </authorList>
    </citation>
    <scope>IDENTIFICATION</scope>
</reference>
<proteinExistence type="predicted"/>
<reference evidence="1" key="1">
    <citation type="submission" date="2021-05" db="EMBL/GenBank/DDBJ databases">
        <authorList>
            <person name="Scholz U."/>
            <person name="Mascher M."/>
            <person name="Fiebig A."/>
        </authorList>
    </citation>
    <scope>NUCLEOTIDE SEQUENCE [LARGE SCALE GENOMIC DNA]</scope>
</reference>
<protein>
    <submittedName>
        <fullName evidence="1">Uncharacterized protein</fullName>
    </submittedName>
</protein>
<sequence>MTMTTMRFSGVGMVALLLLLVVGSCSADECFFVEGEVYCDTCRAGFVTNVTTPIQGAKVRLECRHFMTKAGTVERSAENVTDAAGNYKIELKDNRGSEDVCAVRLLSSPMPGCGEIEKGRDSAPVALVDAGLATKVRRASALGFLKTEPLPNCAKILSDLAIGSGANN</sequence>
<dbReference type="EnsemblPlants" id="AVESA.00010b.r2.5CG0872680.1">
    <property type="protein sequence ID" value="AVESA.00010b.r2.5CG0872680.1.CDS.1"/>
    <property type="gene ID" value="AVESA.00010b.r2.5CG0872680"/>
</dbReference>
<accession>A0ACD5XYB0</accession>
<name>A0ACD5XYB0_AVESA</name>
<evidence type="ECO:0000313" key="1">
    <source>
        <dbReference type="EnsemblPlants" id="AVESA.00010b.r2.5CG0872680.1.CDS.1"/>
    </source>
</evidence>
<organism evidence="1 2">
    <name type="scientific">Avena sativa</name>
    <name type="common">Oat</name>
    <dbReference type="NCBI Taxonomy" id="4498"/>
    <lineage>
        <taxon>Eukaryota</taxon>
        <taxon>Viridiplantae</taxon>
        <taxon>Streptophyta</taxon>
        <taxon>Embryophyta</taxon>
        <taxon>Tracheophyta</taxon>
        <taxon>Spermatophyta</taxon>
        <taxon>Magnoliopsida</taxon>
        <taxon>Liliopsida</taxon>
        <taxon>Poales</taxon>
        <taxon>Poaceae</taxon>
        <taxon>BOP clade</taxon>
        <taxon>Pooideae</taxon>
        <taxon>Poodae</taxon>
        <taxon>Poeae</taxon>
        <taxon>Poeae Chloroplast Group 1 (Aveneae type)</taxon>
        <taxon>Aveninae</taxon>
        <taxon>Avena</taxon>
    </lineage>
</organism>
<evidence type="ECO:0000313" key="2">
    <source>
        <dbReference type="Proteomes" id="UP001732700"/>
    </source>
</evidence>
<dbReference type="Proteomes" id="UP001732700">
    <property type="component" value="Chromosome 5C"/>
</dbReference>
<keyword evidence="2" id="KW-1185">Reference proteome</keyword>